<dbReference type="EnsemblFungi" id="PTTG_03871-t43_1">
    <property type="protein sequence ID" value="PTTG_03871-t43_1-p1"/>
    <property type="gene ID" value="PTTG_03871"/>
</dbReference>
<accession>A0A180GKY1</accession>
<sequence length="200" mass="22282">MSSIPSLTSEAKTTLDQNTTLKTDSNMEKINSTILKTAIEAIPLLTQDNYTLWRNRVENMLDLQGLRTALTMENGTLTASEDIQLRTIITSKLDSTIHPNVINHDNKNKLVKYGSRSLTTLPPPSLPTVRVSSMSSWISSSMSTTFKVSSPPLRPSTPDYSRSALTFPRTLLPIYFSKSFLWLSPAVGRYVIQNSAFFCC</sequence>
<dbReference type="OrthoDB" id="2509690at2759"/>
<evidence type="ECO:0000313" key="3">
    <source>
        <dbReference type="Proteomes" id="UP000005240"/>
    </source>
</evidence>
<organism evidence="1">
    <name type="scientific">Puccinia triticina (isolate 1-1 / race 1 (BBBD))</name>
    <name type="common">Brown leaf rust fungus</name>
    <dbReference type="NCBI Taxonomy" id="630390"/>
    <lineage>
        <taxon>Eukaryota</taxon>
        <taxon>Fungi</taxon>
        <taxon>Dikarya</taxon>
        <taxon>Basidiomycota</taxon>
        <taxon>Pucciniomycotina</taxon>
        <taxon>Pucciniomycetes</taxon>
        <taxon>Pucciniales</taxon>
        <taxon>Pucciniaceae</taxon>
        <taxon>Puccinia</taxon>
    </lineage>
</organism>
<reference evidence="2 3" key="3">
    <citation type="journal article" date="2017" name="G3 (Bethesda)">
        <title>Comparative analysis highlights variable genome content of wheat rusts and divergence of the mating loci.</title>
        <authorList>
            <person name="Cuomo C.A."/>
            <person name="Bakkeren G."/>
            <person name="Khalil H.B."/>
            <person name="Panwar V."/>
            <person name="Joly D."/>
            <person name="Linning R."/>
            <person name="Sakthikumar S."/>
            <person name="Song X."/>
            <person name="Adiconis X."/>
            <person name="Fan L."/>
            <person name="Goldberg J.M."/>
            <person name="Levin J.Z."/>
            <person name="Young S."/>
            <person name="Zeng Q."/>
            <person name="Anikster Y."/>
            <person name="Bruce M."/>
            <person name="Wang M."/>
            <person name="Yin C."/>
            <person name="McCallum B."/>
            <person name="Szabo L.J."/>
            <person name="Hulbert S."/>
            <person name="Chen X."/>
            <person name="Fellers J.P."/>
        </authorList>
    </citation>
    <scope>NUCLEOTIDE SEQUENCE</scope>
    <source>
        <strain evidence="2">isolate 1-1 / race 1 (BBBD)</strain>
        <strain evidence="3">Isolate 1-1 / race 1 (BBBD)</strain>
    </source>
</reference>
<feature type="non-terminal residue" evidence="1">
    <location>
        <position position="200"/>
    </location>
</feature>
<proteinExistence type="predicted"/>
<dbReference type="VEuPathDB" id="FungiDB:PTTG_03871"/>
<keyword evidence="3" id="KW-1185">Reference proteome</keyword>
<reference evidence="1" key="1">
    <citation type="submission" date="2009-11" db="EMBL/GenBank/DDBJ databases">
        <authorList>
            <consortium name="The Broad Institute Genome Sequencing Platform"/>
            <person name="Ward D."/>
            <person name="Feldgarden M."/>
            <person name="Earl A."/>
            <person name="Young S.K."/>
            <person name="Zeng Q."/>
            <person name="Koehrsen M."/>
            <person name="Alvarado L."/>
            <person name="Berlin A."/>
            <person name="Bochicchio J."/>
            <person name="Borenstein D."/>
            <person name="Chapman S.B."/>
            <person name="Chen Z."/>
            <person name="Engels R."/>
            <person name="Freedman E."/>
            <person name="Gellesch M."/>
            <person name="Goldberg J."/>
            <person name="Griggs A."/>
            <person name="Gujja S."/>
            <person name="Heilman E."/>
            <person name="Heiman D."/>
            <person name="Hepburn T."/>
            <person name="Howarth C."/>
            <person name="Jen D."/>
            <person name="Larson L."/>
            <person name="Lewis B."/>
            <person name="Mehta T."/>
            <person name="Park D."/>
            <person name="Pearson M."/>
            <person name="Roberts A."/>
            <person name="Saif S."/>
            <person name="Shea T."/>
            <person name="Shenoy N."/>
            <person name="Sisk P."/>
            <person name="Stolte C."/>
            <person name="Sykes S."/>
            <person name="Thomson T."/>
            <person name="Walk T."/>
            <person name="White J."/>
            <person name="Yandava C."/>
            <person name="Izard J."/>
            <person name="Baranova O.V."/>
            <person name="Blanton J.M."/>
            <person name="Tanner A.C."/>
            <person name="Dewhirst F.E."/>
            <person name="Haas B."/>
            <person name="Nusbaum C."/>
            <person name="Birren B."/>
        </authorList>
    </citation>
    <scope>NUCLEOTIDE SEQUENCE [LARGE SCALE GENOMIC DNA]</scope>
    <source>
        <strain evidence="1">1-1 BBBD Race 1</strain>
    </source>
</reference>
<protein>
    <submittedName>
        <fullName evidence="1 2">Uncharacterized protein</fullName>
    </submittedName>
</protein>
<gene>
    <name evidence="1" type="ORF">PTTG_03871</name>
</gene>
<name>A0A180GKY1_PUCT1</name>
<reference evidence="1" key="2">
    <citation type="submission" date="2016-05" db="EMBL/GenBank/DDBJ databases">
        <title>Comparative analysis highlights variable genome content of wheat rusts and divergence of the mating loci.</title>
        <authorList>
            <person name="Cuomo C.A."/>
            <person name="Bakkeren G."/>
            <person name="Szabo L."/>
            <person name="Khalil H."/>
            <person name="Joly D."/>
            <person name="Goldberg J."/>
            <person name="Young S."/>
            <person name="Zeng Q."/>
            <person name="Fellers J."/>
        </authorList>
    </citation>
    <scope>NUCLEOTIDE SEQUENCE [LARGE SCALE GENOMIC DNA]</scope>
    <source>
        <strain evidence="1">1-1 BBBD Race 1</strain>
    </source>
</reference>
<evidence type="ECO:0000313" key="2">
    <source>
        <dbReference type="EnsemblFungi" id="PTTG_03871-t43_1-p1"/>
    </source>
</evidence>
<dbReference type="Proteomes" id="UP000005240">
    <property type="component" value="Unassembled WGS sequence"/>
</dbReference>
<reference evidence="2" key="4">
    <citation type="submission" date="2025-05" db="UniProtKB">
        <authorList>
            <consortium name="EnsemblFungi"/>
        </authorList>
    </citation>
    <scope>IDENTIFICATION</scope>
    <source>
        <strain evidence="2">isolate 1-1 / race 1 (BBBD)</strain>
    </source>
</reference>
<evidence type="ECO:0000313" key="1">
    <source>
        <dbReference type="EMBL" id="OAV93340.1"/>
    </source>
</evidence>
<dbReference type="EMBL" id="ADAS02000052">
    <property type="protein sequence ID" value="OAV93340.1"/>
    <property type="molecule type" value="Genomic_DNA"/>
</dbReference>
<dbReference type="AlphaFoldDB" id="A0A180GKY1"/>